<protein>
    <recommendedName>
        <fullName evidence="5">Tr-type G domain-containing protein</fullName>
    </recommendedName>
</protein>
<sequence>MRVQSFTRAQSLASSCLRASVRTSSRAPSRHALSTATTTRSAFTSGTKTEAWIQNQRSFDQRRWQSAAAVMAKANEDPSTLSQETIVENLDPVEAARLSRVRNIGIAAHIDSGKTTATERVLFYTG</sequence>
<evidence type="ECO:0000256" key="2">
    <source>
        <dbReference type="ARBA" id="ARBA00022917"/>
    </source>
</evidence>
<evidence type="ECO:0000256" key="4">
    <source>
        <dbReference type="SAM" id="MobiDB-lite"/>
    </source>
</evidence>
<dbReference type="SUPFAM" id="SSF52540">
    <property type="entry name" value="P-loop containing nucleoside triphosphate hydrolases"/>
    <property type="match status" value="1"/>
</dbReference>
<evidence type="ECO:0000313" key="7">
    <source>
        <dbReference type="Proteomes" id="UP000244855"/>
    </source>
</evidence>
<accession>A0A2V1DA33</accession>
<evidence type="ECO:0000256" key="1">
    <source>
        <dbReference type="ARBA" id="ARBA00022741"/>
    </source>
</evidence>
<keyword evidence="2" id="KW-0648">Protein biosynthesis</keyword>
<evidence type="ECO:0000313" key="6">
    <source>
        <dbReference type="EMBL" id="PVH94950.1"/>
    </source>
</evidence>
<reference evidence="6 7" key="1">
    <citation type="journal article" date="2018" name="Sci. Rep.">
        <title>Comparative genomics provides insights into the lifestyle and reveals functional heterogeneity of dark septate endophytic fungi.</title>
        <authorList>
            <person name="Knapp D.G."/>
            <person name="Nemeth J.B."/>
            <person name="Barry K."/>
            <person name="Hainaut M."/>
            <person name="Henrissat B."/>
            <person name="Johnson J."/>
            <person name="Kuo A."/>
            <person name="Lim J.H.P."/>
            <person name="Lipzen A."/>
            <person name="Nolan M."/>
            <person name="Ohm R.A."/>
            <person name="Tamas L."/>
            <person name="Grigoriev I.V."/>
            <person name="Spatafora J.W."/>
            <person name="Nagy L.G."/>
            <person name="Kovacs G.M."/>
        </authorList>
    </citation>
    <scope>NUCLEOTIDE SEQUENCE [LARGE SCALE GENOMIC DNA]</scope>
    <source>
        <strain evidence="6 7">DSE2036</strain>
    </source>
</reference>
<keyword evidence="1" id="KW-0547">Nucleotide-binding</keyword>
<dbReference type="PANTHER" id="PTHR43261:SF1">
    <property type="entry name" value="RIBOSOME-RELEASING FACTOR 2, MITOCHONDRIAL"/>
    <property type="match status" value="1"/>
</dbReference>
<dbReference type="Gene3D" id="3.40.50.300">
    <property type="entry name" value="P-loop containing nucleotide triphosphate hydrolases"/>
    <property type="match status" value="1"/>
</dbReference>
<name>A0A2V1DA33_9PLEO</name>
<keyword evidence="3" id="KW-0342">GTP-binding</keyword>
<proteinExistence type="predicted"/>
<organism evidence="6 7">
    <name type="scientific">Periconia macrospinosa</name>
    <dbReference type="NCBI Taxonomy" id="97972"/>
    <lineage>
        <taxon>Eukaryota</taxon>
        <taxon>Fungi</taxon>
        <taxon>Dikarya</taxon>
        <taxon>Ascomycota</taxon>
        <taxon>Pezizomycotina</taxon>
        <taxon>Dothideomycetes</taxon>
        <taxon>Pleosporomycetidae</taxon>
        <taxon>Pleosporales</taxon>
        <taxon>Massarineae</taxon>
        <taxon>Periconiaceae</taxon>
        <taxon>Periconia</taxon>
    </lineage>
</organism>
<feature type="region of interest" description="Disordered" evidence="4">
    <location>
        <begin position="26"/>
        <end position="47"/>
    </location>
</feature>
<dbReference type="EMBL" id="KZ805514">
    <property type="protein sequence ID" value="PVH94950.1"/>
    <property type="molecule type" value="Genomic_DNA"/>
</dbReference>
<evidence type="ECO:0000259" key="5">
    <source>
        <dbReference type="Pfam" id="PF00009"/>
    </source>
</evidence>
<dbReference type="Proteomes" id="UP000244855">
    <property type="component" value="Unassembled WGS sequence"/>
</dbReference>
<evidence type="ECO:0000256" key="3">
    <source>
        <dbReference type="ARBA" id="ARBA00023134"/>
    </source>
</evidence>
<dbReference type="GO" id="GO:0005525">
    <property type="term" value="F:GTP binding"/>
    <property type="evidence" value="ECO:0007669"/>
    <property type="project" value="UniProtKB-KW"/>
</dbReference>
<dbReference type="PANTHER" id="PTHR43261">
    <property type="entry name" value="TRANSLATION ELONGATION FACTOR G-RELATED"/>
    <property type="match status" value="1"/>
</dbReference>
<keyword evidence="7" id="KW-1185">Reference proteome</keyword>
<dbReference type="InterPro" id="IPR000795">
    <property type="entry name" value="T_Tr_GTP-bd_dom"/>
</dbReference>
<dbReference type="STRING" id="97972.A0A2V1DA33"/>
<feature type="domain" description="Tr-type G" evidence="5">
    <location>
        <begin position="100"/>
        <end position="126"/>
    </location>
</feature>
<dbReference type="GO" id="GO:0003924">
    <property type="term" value="F:GTPase activity"/>
    <property type="evidence" value="ECO:0007669"/>
    <property type="project" value="InterPro"/>
</dbReference>
<feature type="compositionally biased region" description="Low complexity" evidence="4">
    <location>
        <begin position="32"/>
        <end position="47"/>
    </location>
</feature>
<dbReference type="OrthoDB" id="5429174at2759"/>
<gene>
    <name evidence="6" type="ORF">DM02DRAFT_483249</name>
</gene>
<feature type="non-terminal residue" evidence="6">
    <location>
        <position position="126"/>
    </location>
</feature>
<dbReference type="InterPro" id="IPR027417">
    <property type="entry name" value="P-loop_NTPase"/>
</dbReference>
<dbReference type="Pfam" id="PF00009">
    <property type="entry name" value="GTP_EFTU"/>
    <property type="match status" value="1"/>
</dbReference>
<dbReference type="AlphaFoldDB" id="A0A2V1DA33"/>
<dbReference type="GO" id="GO:0032790">
    <property type="term" value="P:ribosome disassembly"/>
    <property type="evidence" value="ECO:0007669"/>
    <property type="project" value="TreeGrafter"/>
</dbReference>
<dbReference type="GO" id="GO:0006412">
    <property type="term" value="P:translation"/>
    <property type="evidence" value="ECO:0007669"/>
    <property type="project" value="UniProtKB-KW"/>
</dbReference>